<evidence type="ECO:0000256" key="5">
    <source>
        <dbReference type="ARBA" id="ARBA00023004"/>
    </source>
</evidence>
<dbReference type="InterPro" id="IPR016454">
    <property type="entry name" value="Cysteine_dSase"/>
</dbReference>
<keyword evidence="5" id="KW-0408">Iron</keyword>
<gene>
    <name evidence="9" type="ORF">ACE41H_03740</name>
</gene>
<organism evidence="9 10">
    <name type="scientific">Paenibacillus enshidis</name>
    <dbReference type="NCBI Taxonomy" id="1458439"/>
    <lineage>
        <taxon>Bacteria</taxon>
        <taxon>Bacillati</taxon>
        <taxon>Bacillota</taxon>
        <taxon>Bacilli</taxon>
        <taxon>Bacillales</taxon>
        <taxon>Paenibacillaceae</taxon>
        <taxon>Paenibacillus</taxon>
    </lineage>
</organism>
<protein>
    <submittedName>
        <fullName evidence="9">IscS subfamily cysteine desulfurase</fullName>
    </submittedName>
</protein>
<evidence type="ECO:0000256" key="7">
    <source>
        <dbReference type="RuleBase" id="RU004504"/>
    </source>
</evidence>
<evidence type="ECO:0000256" key="4">
    <source>
        <dbReference type="ARBA" id="ARBA00022898"/>
    </source>
</evidence>
<evidence type="ECO:0000259" key="8">
    <source>
        <dbReference type="Pfam" id="PF00266"/>
    </source>
</evidence>
<comment type="cofactor">
    <cofactor evidence="1 7">
        <name>pyridoxal 5'-phosphate</name>
        <dbReference type="ChEBI" id="CHEBI:597326"/>
    </cofactor>
</comment>
<dbReference type="Gene3D" id="1.10.260.50">
    <property type="match status" value="1"/>
</dbReference>
<evidence type="ECO:0000256" key="2">
    <source>
        <dbReference type="ARBA" id="ARBA00006490"/>
    </source>
</evidence>
<dbReference type="PIRSF" id="PIRSF005572">
    <property type="entry name" value="NifS"/>
    <property type="match status" value="1"/>
</dbReference>
<dbReference type="PANTHER" id="PTHR11601">
    <property type="entry name" value="CYSTEINE DESULFURYLASE FAMILY MEMBER"/>
    <property type="match status" value="1"/>
</dbReference>
<dbReference type="NCBIfam" id="NF002806">
    <property type="entry name" value="PRK02948.1"/>
    <property type="match status" value="1"/>
</dbReference>
<feature type="domain" description="Aminotransferase class V" evidence="8">
    <location>
        <begin position="2"/>
        <end position="366"/>
    </location>
</feature>
<dbReference type="InterPro" id="IPR020578">
    <property type="entry name" value="Aminotrans_V_PyrdxlP_BS"/>
</dbReference>
<evidence type="ECO:0000256" key="3">
    <source>
        <dbReference type="ARBA" id="ARBA00022723"/>
    </source>
</evidence>
<keyword evidence="4" id="KW-0663">Pyridoxal phosphate</keyword>
<dbReference type="PANTHER" id="PTHR11601:SF36">
    <property type="entry name" value="CYSTEINE DESULFURASE NIFS-RELATED"/>
    <property type="match status" value="1"/>
</dbReference>
<dbReference type="Gene3D" id="3.40.640.10">
    <property type="entry name" value="Type I PLP-dependent aspartate aminotransferase-like (Major domain)"/>
    <property type="match status" value="1"/>
</dbReference>
<dbReference type="RefSeq" id="WP_375353450.1">
    <property type="nucleotide sequence ID" value="NZ_JBHHMI010000002.1"/>
</dbReference>
<dbReference type="InterPro" id="IPR015424">
    <property type="entry name" value="PyrdxlP-dep_Trfase"/>
</dbReference>
<keyword evidence="6" id="KW-0411">Iron-sulfur</keyword>
<name>A0ABV5ANX3_9BACL</name>
<accession>A0ABV5ANX3</accession>
<dbReference type="Gene3D" id="3.90.1150.10">
    <property type="entry name" value="Aspartate Aminotransferase, domain 1"/>
    <property type="match status" value="1"/>
</dbReference>
<sequence length="378" mass="41121">MIYLDYAASAPMSDEAMQVFHELNQEVYGNASSLHDAGGKAEHILKYCRRQLAGLIHGHEDGIYFTSGGTESNILALQSVLNGLPAARRHFVTTSVEHSSIRNLVFLLQSQGWGISVMQPDSSGRITPELLLSHVREDTGLVSIQHANSETGIIQDLQELSPILKKRNILLHTDAVQTFGKIPVHADELGFDVLTVSSHKVYGPKGVGAVYIRPGVEWKPLYPGTTHEKGFRPGTVNVPGIGAFVTAAAAMTGQMTELAQHFRKLKSHLFMEGQRLGIPLKPVVDEARAQVLPHIAGCYFLKAEGQYIMLECNRNGICISTGSACAAGQQEPSPSVKALGASDQEALRFIRISFGQHTTLQEIDTLLNTLHQTAISKL</sequence>
<dbReference type="Pfam" id="PF00266">
    <property type="entry name" value="Aminotran_5"/>
    <property type="match status" value="1"/>
</dbReference>
<dbReference type="InterPro" id="IPR015421">
    <property type="entry name" value="PyrdxlP-dep_Trfase_major"/>
</dbReference>
<dbReference type="InterPro" id="IPR015422">
    <property type="entry name" value="PyrdxlP-dep_Trfase_small"/>
</dbReference>
<comment type="similarity">
    <text evidence="2">Belongs to the class-V pyridoxal-phosphate-dependent aminotransferase family. NifS/IscS subfamily.</text>
</comment>
<dbReference type="InterPro" id="IPR000192">
    <property type="entry name" value="Aminotrans_V_dom"/>
</dbReference>
<keyword evidence="3" id="KW-0479">Metal-binding</keyword>
<evidence type="ECO:0000256" key="6">
    <source>
        <dbReference type="ARBA" id="ARBA00023014"/>
    </source>
</evidence>
<keyword evidence="10" id="KW-1185">Reference proteome</keyword>
<dbReference type="PROSITE" id="PS00595">
    <property type="entry name" value="AA_TRANSFER_CLASS_5"/>
    <property type="match status" value="1"/>
</dbReference>
<comment type="caution">
    <text evidence="9">The sequence shown here is derived from an EMBL/GenBank/DDBJ whole genome shotgun (WGS) entry which is preliminary data.</text>
</comment>
<dbReference type="Proteomes" id="UP001580346">
    <property type="component" value="Unassembled WGS sequence"/>
</dbReference>
<reference evidence="9 10" key="1">
    <citation type="submission" date="2024-09" db="EMBL/GenBank/DDBJ databases">
        <title>Paenibacillus zeirhizospherea sp. nov., isolated from surface of the maize (Zea mays) roots in a horticulture field, Hungary.</title>
        <authorList>
            <person name="Marton D."/>
            <person name="Farkas M."/>
            <person name="Bedics A."/>
            <person name="Toth E."/>
            <person name="Tancsics A."/>
            <person name="Boka K."/>
            <person name="Maroti G."/>
            <person name="Kriszt B."/>
            <person name="Cserhati M."/>
        </authorList>
    </citation>
    <scope>NUCLEOTIDE SEQUENCE [LARGE SCALE GENOMIC DNA]</scope>
    <source>
        <strain evidence="9 10">KCTC 33519</strain>
    </source>
</reference>
<dbReference type="EMBL" id="JBHHMI010000002">
    <property type="protein sequence ID" value="MFB5265898.1"/>
    <property type="molecule type" value="Genomic_DNA"/>
</dbReference>
<evidence type="ECO:0000313" key="9">
    <source>
        <dbReference type="EMBL" id="MFB5265898.1"/>
    </source>
</evidence>
<dbReference type="SUPFAM" id="SSF53383">
    <property type="entry name" value="PLP-dependent transferases"/>
    <property type="match status" value="1"/>
</dbReference>
<evidence type="ECO:0000313" key="10">
    <source>
        <dbReference type="Proteomes" id="UP001580346"/>
    </source>
</evidence>
<evidence type="ECO:0000256" key="1">
    <source>
        <dbReference type="ARBA" id="ARBA00001933"/>
    </source>
</evidence>
<proteinExistence type="inferred from homology"/>